<dbReference type="PANTHER" id="PTHR41521:SF4">
    <property type="entry name" value="BLR0684 PROTEIN"/>
    <property type="match status" value="1"/>
</dbReference>
<dbReference type="SUPFAM" id="SSF54909">
    <property type="entry name" value="Dimeric alpha+beta barrel"/>
    <property type="match status" value="1"/>
</dbReference>
<feature type="domain" description="DUF1330" evidence="1">
    <location>
        <begin position="15"/>
        <end position="107"/>
    </location>
</feature>
<accession>A0A1G8SE01</accession>
<dbReference type="RefSeq" id="WP_072738870.1">
    <property type="nucleotide sequence ID" value="NZ_CP048813.1"/>
</dbReference>
<keyword evidence="3" id="KW-1185">Reference proteome</keyword>
<evidence type="ECO:0000313" key="3">
    <source>
        <dbReference type="Proteomes" id="UP000183263"/>
    </source>
</evidence>
<dbReference type="InterPro" id="IPR011008">
    <property type="entry name" value="Dimeric_a/b-barrel"/>
</dbReference>
<gene>
    <name evidence="2" type="ORF">SAMN05444695_12116</name>
</gene>
<dbReference type="AlphaFoldDB" id="A0A1G8SE01"/>
<protein>
    <submittedName>
        <fullName evidence="2">Uncharacterized conserved protein, DUF1330 family</fullName>
    </submittedName>
</protein>
<dbReference type="PANTHER" id="PTHR41521">
    <property type="match status" value="1"/>
</dbReference>
<proteinExistence type="predicted"/>
<sequence length="118" mass="13040">MSNTERKTDTPEVRGYAIAVLEEVRFGPEITEYLERIDATLAPYGGRFLVHGAEPVPLEGTWAGTPIVVEFPSPAAAREWYDSPAYRAILPLRTENSDGRVILVDGVTDDHRATDILV</sequence>
<dbReference type="Proteomes" id="UP000183263">
    <property type="component" value="Unassembled WGS sequence"/>
</dbReference>
<organism evidence="2 3">
    <name type="scientific">Rhodococcus triatomae</name>
    <dbReference type="NCBI Taxonomy" id="300028"/>
    <lineage>
        <taxon>Bacteria</taxon>
        <taxon>Bacillati</taxon>
        <taxon>Actinomycetota</taxon>
        <taxon>Actinomycetes</taxon>
        <taxon>Mycobacteriales</taxon>
        <taxon>Nocardiaceae</taxon>
        <taxon>Rhodococcus</taxon>
    </lineage>
</organism>
<dbReference type="InterPro" id="IPR010753">
    <property type="entry name" value="DUF1330"/>
</dbReference>
<dbReference type="Gene3D" id="3.30.70.100">
    <property type="match status" value="1"/>
</dbReference>
<reference evidence="2 3" key="1">
    <citation type="submission" date="2016-10" db="EMBL/GenBank/DDBJ databases">
        <authorList>
            <person name="de Groot N.N."/>
        </authorList>
    </citation>
    <scope>NUCLEOTIDE SEQUENCE [LARGE SCALE GENOMIC DNA]</scope>
    <source>
        <strain evidence="2 3">DSM 44892</strain>
    </source>
</reference>
<dbReference type="Pfam" id="PF07045">
    <property type="entry name" value="DUF1330"/>
    <property type="match status" value="1"/>
</dbReference>
<evidence type="ECO:0000259" key="1">
    <source>
        <dbReference type="Pfam" id="PF07045"/>
    </source>
</evidence>
<name>A0A1G8SE01_9NOCA</name>
<evidence type="ECO:0000313" key="2">
    <source>
        <dbReference type="EMBL" id="SDJ27489.1"/>
    </source>
</evidence>
<dbReference type="EMBL" id="FNDN01000021">
    <property type="protein sequence ID" value="SDJ27489.1"/>
    <property type="molecule type" value="Genomic_DNA"/>
</dbReference>